<sequence>MTDDDLSYLDDIESLEILEIIERRKRSVHPDRANDLDCMDNVSFRSRYRLNKDTAESLIQMLDDTFSAPSEKNYALSSTEKVLIALRYYATGSFQLVLGDLAKVSQSSASRAINDVSKALASLRPNYIRLPQTGLELRQVSQEFYRNSGFPAVYGAIDCSHIPIINPGGDLAEVFRCRKGYFSLNVQTISDASLRIRDIVACWPGSTHDSTVFDNSHLRAVLENEVPPEYHLVGDNGYACRSYLLTPFLDPSTPQEIRYNVAHKAARNVVERQYGIMKRRFACLATSLRCSLQNAMTVIVAITVLHNIALQMDDVFEEIIEEEDDEGNTPTVANHADGLAKRNALLSTFFNN</sequence>
<reference evidence="14 15" key="1">
    <citation type="journal article" date="2019" name="Sci. Rep.">
        <title>Orb-weaving spider Araneus ventricosus genome elucidates the spidroin gene catalogue.</title>
        <authorList>
            <person name="Kono N."/>
            <person name="Nakamura H."/>
            <person name="Ohtoshi R."/>
            <person name="Moran D.A.P."/>
            <person name="Shinohara A."/>
            <person name="Yoshida Y."/>
            <person name="Fujiwara M."/>
            <person name="Mori M."/>
            <person name="Tomita M."/>
            <person name="Arakawa K."/>
        </authorList>
    </citation>
    <scope>NUCLEOTIDE SEQUENCE [LARGE SCALE GENOMIC DNA]</scope>
</reference>
<dbReference type="PANTHER" id="PTHR22930:SF289">
    <property type="entry name" value="DDE TNP4 DOMAIN-CONTAINING PROTEIN-RELATED"/>
    <property type="match status" value="1"/>
</dbReference>
<dbReference type="PRINTS" id="PR02086">
    <property type="entry name" value="PUTNUCHARBI1"/>
</dbReference>
<evidence type="ECO:0000256" key="6">
    <source>
        <dbReference type="ARBA" id="ARBA00022490"/>
    </source>
</evidence>
<evidence type="ECO:0000256" key="12">
    <source>
        <dbReference type="ARBA" id="ARBA00045850"/>
    </source>
</evidence>
<comment type="cofactor">
    <cofactor evidence="1">
        <name>a divalent metal cation</name>
        <dbReference type="ChEBI" id="CHEBI:60240"/>
    </cofactor>
</comment>
<keyword evidence="9" id="KW-0378">Hydrolase</keyword>
<dbReference type="InterPro" id="IPR027806">
    <property type="entry name" value="HARBI1_dom"/>
</dbReference>
<comment type="similarity">
    <text evidence="4">Belongs to the HARBI1 family.</text>
</comment>
<keyword evidence="15" id="KW-1185">Reference proteome</keyword>
<dbReference type="GO" id="GO:0046872">
    <property type="term" value="F:metal ion binding"/>
    <property type="evidence" value="ECO:0007669"/>
    <property type="project" value="UniProtKB-KW"/>
</dbReference>
<proteinExistence type="inferred from homology"/>
<accession>A0A4Y2PKQ3</accession>
<protein>
    <recommendedName>
        <fullName evidence="5">Putative nuclease HARBI1</fullName>
    </recommendedName>
    <alternativeName>
        <fullName evidence="11">Harbinger transposase-derived nuclease</fullName>
    </alternativeName>
</protein>
<evidence type="ECO:0000256" key="7">
    <source>
        <dbReference type="ARBA" id="ARBA00022722"/>
    </source>
</evidence>
<dbReference type="InterPro" id="IPR045249">
    <property type="entry name" value="HARBI1-like"/>
</dbReference>
<evidence type="ECO:0000256" key="2">
    <source>
        <dbReference type="ARBA" id="ARBA00004123"/>
    </source>
</evidence>
<evidence type="ECO:0000256" key="4">
    <source>
        <dbReference type="ARBA" id="ARBA00006958"/>
    </source>
</evidence>
<dbReference type="InterPro" id="IPR026103">
    <property type="entry name" value="HARBI1_animal"/>
</dbReference>
<comment type="caution">
    <text evidence="14">The sequence shown here is derived from an EMBL/GenBank/DDBJ whole genome shotgun (WGS) entry which is preliminary data.</text>
</comment>
<evidence type="ECO:0000256" key="3">
    <source>
        <dbReference type="ARBA" id="ARBA00004496"/>
    </source>
</evidence>
<dbReference type="GO" id="GO:0004518">
    <property type="term" value="F:nuclease activity"/>
    <property type="evidence" value="ECO:0007669"/>
    <property type="project" value="UniProtKB-KW"/>
</dbReference>
<comment type="subcellular location">
    <subcellularLocation>
        <location evidence="3">Cytoplasm</location>
    </subcellularLocation>
    <subcellularLocation>
        <location evidence="2">Nucleus</location>
    </subcellularLocation>
</comment>
<keyword evidence="7" id="KW-0540">Nuclease</keyword>
<dbReference type="PANTHER" id="PTHR22930">
    <property type="match status" value="1"/>
</dbReference>
<evidence type="ECO:0000256" key="11">
    <source>
        <dbReference type="ARBA" id="ARBA00030126"/>
    </source>
</evidence>
<evidence type="ECO:0000256" key="8">
    <source>
        <dbReference type="ARBA" id="ARBA00022723"/>
    </source>
</evidence>
<evidence type="ECO:0000256" key="10">
    <source>
        <dbReference type="ARBA" id="ARBA00023242"/>
    </source>
</evidence>
<organism evidence="14 15">
    <name type="scientific">Araneus ventricosus</name>
    <name type="common">Orbweaver spider</name>
    <name type="synonym">Epeira ventricosa</name>
    <dbReference type="NCBI Taxonomy" id="182803"/>
    <lineage>
        <taxon>Eukaryota</taxon>
        <taxon>Metazoa</taxon>
        <taxon>Ecdysozoa</taxon>
        <taxon>Arthropoda</taxon>
        <taxon>Chelicerata</taxon>
        <taxon>Arachnida</taxon>
        <taxon>Araneae</taxon>
        <taxon>Araneomorphae</taxon>
        <taxon>Entelegynae</taxon>
        <taxon>Araneoidea</taxon>
        <taxon>Araneidae</taxon>
        <taxon>Araneus</taxon>
    </lineage>
</organism>
<evidence type="ECO:0000259" key="13">
    <source>
        <dbReference type="Pfam" id="PF13359"/>
    </source>
</evidence>
<dbReference type="GO" id="GO:0016787">
    <property type="term" value="F:hydrolase activity"/>
    <property type="evidence" value="ECO:0007669"/>
    <property type="project" value="UniProtKB-KW"/>
</dbReference>
<evidence type="ECO:0000313" key="14">
    <source>
        <dbReference type="EMBL" id="GBN51513.1"/>
    </source>
</evidence>
<dbReference type="Pfam" id="PF13359">
    <property type="entry name" value="DDE_Tnp_4"/>
    <property type="match status" value="1"/>
</dbReference>
<dbReference type="Proteomes" id="UP000499080">
    <property type="component" value="Unassembled WGS sequence"/>
</dbReference>
<dbReference type="AlphaFoldDB" id="A0A4Y2PKQ3"/>
<gene>
    <name evidence="14" type="primary">HARBI1_14</name>
    <name evidence="14" type="ORF">AVEN_246693_1</name>
</gene>
<dbReference type="GO" id="GO:0005737">
    <property type="term" value="C:cytoplasm"/>
    <property type="evidence" value="ECO:0007669"/>
    <property type="project" value="UniProtKB-SubCell"/>
</dbReference>
<dbReference type="OrthoDB" id="6433939at2759"/>
<evidence type="ECO:0000256" key="5">
    <source>
        <dbReference type="ARBA" id="ARBA00015519"/>
    </source>
</evidence>
<keyword evidence="8" id="KW-0479">Metal-binding</keyword>
<comment type="function">
    <text evidence="12">Transposase-derived protein that may have nuclease activity. Does not have transposase activity.</text>
</comment>
<evidence type="ECO:0000256" key="9">
    <source>
        <dbReference type="ARBA" id="ARBA00022801"/>
    </source>
</evidence>
<keyword evidence="10" id="KW-0539">Nucleus</keyword>
<dbReference type="EMBL" id="BGPR01011465">
    <property type="protein sequence ID" value="GBN51513.1"/>
    <property type="molecule type" value="Genomic_DNA"/>
</dbReference>
<evidence type="ECO:0000256" key="1">
    <source>
        <dbReference type="ARBA" id="ARBA00001968"/>
    </source>
</evidence>
<feature type="domain" description="DDE Tnp4" evidence="13">
    <location>
        <begin position="157"/>
        <end position="307"/>
    </location>
</feature>
<keyword evidence="6" id="KW-0963">Cytoplasm</keyword>
<evidence type="ECO:0000313" key="15">
    <source>
        <dbReference type="Proteomes" id="UP000499080"/>
    </source>
</evidence>
<dbReference type="GO" id="GO:0005634">
    <property type="term" value="C:nucleus"/>
    <property type="evidence" value="ECO:0007669"/>
    <property type="project" value="UniProtKB-SubCell"/>
</dbReference>
<name>A0A4Y2PKQ3_ARAVE</name>